<evidence type="ECO:0000256" key="1">
    <source>
        <dbReference type="SAM" id="MobiDB-lite"/>
    </source>
</evidence>
<proteinExistence type="predicted"/>
<sequence>MQKAKRSASQSSTLSVQSYDDIEGLLINLGVVAALLLSFVVATWVALRPEDFDRGSFRAYFSAPRSKGGGFADFVNTTLNEIAGFPWELDMGNGQVYNIADGLASWKEKGESLRGSLDSMTYRRYFKEIQVIFPVIIEYFPLYKFRAWEALNAPEGLPGFLPRDEAEWEFTHPYGFQALGCFAFLLLSLSLIDSIVLYITLTASKAREDSEVVAEWWKLGRIAMWFGYLLLVVGLVAFVFQVSVSVQMTGNTHAMFFFIMTHWNYFIFIPLAMGIFIFGLVTLTKLNRKCCFRRKDDLSEVVALDEDVGEEQHEYQQEQEEEGEEKPNSAERERKGHLLRRPSVVRQETEQSNCAATIAWP</sequence>
<accession>A0A0G4I0K3</accession>
<keyword evidence="2" id="KW-0472">Membrane</keyword>
<dbReference type="AlphaFoldDB" id="A0A0G4I0K3"/>
<feature type="transmembrane region" description="Helical" evidence="2">
    <location>
        <begin position="25"/>
        <end position="47"/>
    </location>
</feature>
<feature type="compositionally biased region" description="Basic and acidic residues" evidence="1">
    <location>
        <begin position="325"/>
        <end position="336"/>
    </location>
</feature>
<feature type="transmembrane region" description="Helical" evidence="2">
    <location>
        <begin position="222"/>
        <end position="243"/>
    </location>
</feature>
<evidence type="ECO:0000313" key="3">
    <source>
        <dbReference type="EMBL" id="CEM50332.1"/>
    </source>
</evidence>
<reference evidence="3" key="1">
    <citation type="submission" date="2014-11" db="EMBL/GenBank/DDBJ databases">
        <authorList>
            <person name="Otto D Thomas"/>
            <person name="Naeem Raeece"/>
        </authorList>
    </citation>
    <scope>NUCLEOTIDE SEQUENCE</scope>
</reference>
<gene>
    <name evidence="3" type="ORF">Cvel_9934</name>
</gene>
<organism evidence="3">
    <name type="scientific">Chromera velia CCMP2878</name>
    <dbReference type="NCBI Taxonomy" id="1169474"/>
    <lineage>
        <taxon>Eukaryota</taxon>
        <taxon>Sar</taxon>
        <taxon>Alveolata</taxon>
        <taxon>Colpodellida</taxon>
        <taxon>Chromeraceae</taxon>
        <taxon>Chromera</taxon>
    </lineage>
</organism>
<feature type="transmembrane region" description="Helical" evidence="2">
    <location>
        <begin position="263"/>
        <end position="284"/>
    </location>
</feature>
<keyword evidence="2" id="KW-1133">Transmembrane helix</keyword>
<feature type="region of interest" description="Disordered" evidence="1">
    <location>
        <begin position="308"/>
        <end position="361"/>
    </location>
</feature>
<dbReference type="EMBL" id="CDMZ01004634">
    <property type="protein sequence ID" value="CEM50332.1"/>
    <property type="molecule type" value="Genomic_DNA"/>
</dbReference>
<feature type="transmembrane region" description="Helical" evidence="2">
    <location>
        <begin position="174"/>
        <end position="201"/>
    </location>
</feature>
<evidence type="ECO:0000256" key="2">
    <source>
        <dbReference type="SAM" id="Phobius"/>
    </source>
</evidence>
<keyword evidence="2" id="KW-0812">Transmembrane</keyword>
<dbReference type="VEuPathDB" id="CryptoDB:Cvel_9934"/>
<protein>
    <submittedName>
        <fullName evidence="3">Uncharacterized protein</fullName>
    </submittedName>
</protein>
<name>A0A0G4I0K3_9ALVE</name>